<dbReference type="SUPFAM" id="SSF55008">
    <property type="entry name" value="HMA, heavy metal-associated domain"/>
    <property type="match status" value="1"/>
</dbReference>
<evidence type="ECO:0000313" key="3">
    <source>
        <dbReference type="Proteomes" id="UP000564644"/>
    </source>
</evidence>
<dbReference type="RefSeq" id="WP_185131878.1">
    <property type="nucleotide sequence ID" value="NZ_JACJVO010000032.1"/>
</dbReference>
<dbReference type="InterPro" id="IPR006121">
    <property type="entry name" value="HMA_dom"/>
</dbReference>
<dbReference type="EMBL" id="JACJVO010000032">
    <property type="protein sequence ID" value="MBB6734237.1"/>
    <property type="molecule type" value="Genomic_DNA"/>
</dbReference>
<keyword evidence="3" id="KW-1185">Reference proteome</keyword>
<dbReference type="Gene3D" id="3.30.70.100">
    <property type="match status" value="1"/>
</dbReference>
<organism evidence="2 3">
    <name type="scientific">Cohnella zeiphila</name>
    <dbReference type="NCBI Taxonomy" id="2761120"/>
    <lineage>
        <taxon>Bacteria</taxon>
        <taxon>Bacillati</taxon>
        <taxon>Bacillota</taxon>
        <taxon>Bacilli</taxon>
        <taxon>Bacillales</taxon>
        <taxon>Paenibacillaceae</taxon>
        <taxon>Cohnella</taxon>
    </lineage>
</organism>
<evidence type="ECO:0000313" key="2">
    <source>
        <dbReference type="EMBL" id="MBB6734237.1"/>
    </source>
</evidence>
<dbReference type="PROSITE" id="PS50846">
    <property type="entry name" value="HMA_2"/>
    <property type="match status" value="1"/>
</dbReference>
<dbReference type="Proteomes" id="UP000564644">
    <property type="component" value="Unassembled WGS sequence"/>
</dbReference>
<sequence>MKETTLHIIGMSCGHCIEKIENVLKESGAEGEVKLGRATFRYDENRVSLEEVKAAIEDLGYDIA</sequence>
<reference evidence="2 3" key="1">
    <citation type="submission" date="2020-08" db="EMBL/GenBank/DDBJ databases">
        <title>Cohnella phylogeny.</title>
        <authorList>
            <person name="Dunlap C."/>
        </authorList>
    </citation>
    <scope>NUCLEOTIDE SEQUENCE [LARGE SCALE GENOMIC DNA]</scope>
    <source>
        <strain evidence="2 3">CBP 2801</strain>
    </source>
</reference>
<gene>
    <name evidence="2" type="ORF">H7C18_25270</name>
</gene>
<protein>
    <submittedName>
        <fullName evidence="2">Heavy-metal-associated domain-containing protein</fullName>
    </submittedName>
</protein>
<comment type="caution">
    <text evidence="2">The sequence shown here is derived from an EMBL/GenBank/DDBJ whole genome shotgun (WGS) entry which is preliminary data.</text>
</comment>
<name>A0A7X0SQE9_9BACL</name>
<accession>A0A7X0SQE9</accession>
<proteinExistence type="predicted"/>
<dbReference type="AlphaFoldDB" id="A0A7X0SQE9"/>
<dbReference type="GO" id="GO:0046872">
    <property type="term" value="F:metal ion binding"/>
    <property type="evidence" value="ECO:0007669"/>
    <property type="project" value="InterPro"/>
</dbReference>
<dbReference type="InterPro" id="IPR036163">
    <property type="entry name" value="HMA_dom_sf"/>
</dbReference>
<dbReference type="Pfam" id="PF00403">
    <property type="entry name" value="HMA"/>
    <property type="match status" value="1"/>
</dbReference>
<feature type="domain" description="HMA" evidence="1">
    <location>
        <begin position="2"/>
        <end position="64"/>
    </location>
</feature>
<dbReference type="CDD" id="cd00371">
    <property type="entry name" value="HMA"/>
    <property type="match status" value="1"/>
</dbReference>
<evidence type="ECO:0000259" key="1">
    <source>
        <dbReference type="PROSITE" id="PS50846"/>
    </source>
</evidence>